<name>A0A379QCR2_SALER</name>
<evidence type="ECO:0000313" key="1">
    <source>
        <dbReference type="EMBL" id="SUF55026.1"/>
    </source>
</evidence>
<reference evidence="1 2" key="1">
    <citation type="submission" date="2018-06" db="EMBL/GenBank/DDBJ databases">
        <authorList>
            <consortium name="Pathogen Informatics"/>
            <person name="Doyle S."/>
        </authorList>
    </citation>
    <scope>NUCLEOTIDE SEQUENCE [LARGE SCALE GENOMIC DNA]</scope>
    <source>
        <strain evidence="1 2">NCTC10252</strain>
    </source>
</reference>
<evidence type="ECO:0000313" key="2">
    <source>
        <dbReference type="Proteomes" id="UP000254597"/>
    </source>
</evidence>
<protein>
    <submittedName>
        <fullName evidence="1">Uncharacterized protein</fullName>
    </submittedName>
</protein>
<dbReference type="EMBL" id="UGWP01000003">
    <property type="protein sequence ID" value="SUF55026.1"/>
    <property type="molecule type" value="Genomic_DNA"/>
</dbReference>
<accession>A0A379QCR2</accession>
<organism evidence="1 2">
    <name type="scientific">Salmonella enterica</name>
    <name type="common">Salmonella choleraesuis</name>
    <dbReference type="NCBI Taxonomy" id="28901"/>
    <lineage>
        <taxon>Bacteria</taxon>
        <taxon>Pseudomonadati</taxon>
        <taxon>Pseudomonadota</taxon>
        <taxon>Gammaproteobacteria</taxon>
        <taxon>Enterobacterales</taxon>
        <taxon>Enterobacteriaceae</taxon>
        <taxon>Salmonella</taxon>
    </lineage>
</organism>
<proteinExistence type="predicted"/>
<dbReference type="Proteomes" id="UP000254597">
    <property type="component" value="Unassembled WGS sequence"/>
</dbReference>
<sequence length="52" mass="6024">MLSSEDFYMIKQMRKQGARPLSTLQLRWVALSILSDGILNTLIHRPEKHATK</sequence>
<dbReference type="AlphaFoldDB" id="A0A379QCR2"/>
<gene>
    <name evidence="1" type="ORF">NCTC10252_00195</name>
</gene>